<dbReference type="OrthoDB" id="10530629at2759"/>
<dbReference type="EnsemblMetazoa" id="XM_028660496.1">
    <property type="protein sequence ID" value="XP_028516297.1"/>
    <property type="gene ID" value="LOC110243949"/>
</dbReference>
<evidence type="ECO:0000313" key="6">
    <source>
        <dbReference type="Proteomes" id="UP000887567"/>
    </source>
</evidence>
<evidence type="ECO:0000256" key="1">
    <source>
        <dbReference type="ARBA" id="ARBA00009034"/>
    </source>
</evidence>
<dbReference type="GO" id="GO:0005576">
    <property type="term" value="C:extracellular region"/>
    <property type="evidence" value="ECO:0007669"/>
    <property type="project" value="InterPro"/>
</dbReference>
<reference evidence="5" key="1">
    <citation type="submission" date="2022-11" db="UniProtKB">
        <authorList>
            <consortium name="EnsemblMetazoa"/>
        </authorList>
    </citation>
    <scope>IDENTIFICATION</scope>
</reference>
<keyword evidence="6" id="KW-1185">Reference proteome</keyword>
<dbReference type="Proteomes" id="UP000887567">
    <property type="component" value="Unplaced"/>
</dbReference>
<dbReference type="InterPro" id="IPR022353">
    <property type="entry name" value="Insulin_CS"/>
</dbReference>
<dbReference type="Gene3D" id="1.10.100.10">
    <property type="entry name" value="Insulin-like"/>
    <property type="match status" value="1"/>
</dbReference>
<proteinExistence type="inferred from homology"/>
<dbReference type="InterPro" id="IPR036438">
    <property type="entry name" value="Insulin-like_sf"/>
</dbReference>
<dbReference type="RefSeq" id="XP_028516297.1">
    <property type="nucleotide sequence ID" value="XM_028660496.1"/>
</dbReference>
<evidence type="ECO:0000313" key="5">
    <source>
        <dbReference type="EnsemblMetazoa" id="XP_028516297.1"/>
    </source>
</evidence>
<accession>A0A913YP67</accession>
<feature type="chain" id="PRO_5037218675" description="Insulin-like domain-containing protein" evidence="3">
    <location>
        <begin position="23"/>
        <end position="84"/>
    </location>
</feature>
<name>A0A913YP67_EXADI</name>
<comment type="function">
    <text evidence="2">Insulin decreases blood glucose concentration. May have evolved to activate insulin receptors (INSR) in vertebrates. Molecular docking studies reveals unique interaction with the human insulin receptor. In vivo, insulin-like peptide injection reduces blood glucose levels in two models of zebrafish diabetes (streptozotocin- and glucose-induced). Also shorter swimming distance of zebrafish larvae, an effect which is not observed with human insulin.</text>
</comment>
<evidence type="ECO:0000256" key="2">
    <source>
        <dbReference type="ARBA" id="ARBA00059136"/>
    </source>
</evidence>
<feature type="signal peptide" evidence="3">
    <location>
        <begin position="1"/>
        <end position="22"/>
    </location>
</feature>
<keyword evidence="3" id="KW-0732">Signal</keyword>
<sequence>MKTPVLFVVVVAVLIVTDSAEGFKGKKKLCSDELHKMFVEICQPPTEKVPERDANSFLKPLQRRGLEEECCQETCSYHEIWENC</sequence>
<comment type="similarity">
    <text evidence="1">Belongs to the insulin family.</text>
</comment>
<dbReference type="SMART" id="SM00078">
    <property type="entry name" value="IlGF"/>
    <property type="match status" value="1"/>
</dbReference>
<dbReference type="KEGG" id="epa:110243949"/>
<protein>
    <recommendedName>
        <fullName evidence="4">Insulin-like domain-containing protein</fullName>
    </recommendedName>
</protein>
<dbReference type="InterPro" id="IPR016179">
    <property type="entry name" value="Insulin-like"/>
</dbReference>
<dbReference type="GeneID" id="110243949"/>
<dbReference type="AlphaFoldDB" id="A0A913YP67"/>
<dbReference type="PROSITE" id="PS00262">
    <property type="entry name" value="INSULIN"/>
    <property type="match status" value="1"/>
</dbReference>
<evidence type="ECO:0000259" key="4">
    <source>
        <dbReference type="SMART" id="SM00078"/>
    </source>
</evidence>
<dbReference type="GO" id="GO:0005179">
    <property type="term" value="F:hormone activity"/>
    <property type="evidence" value="ECO:0007669"/>
    <property type="project" value="InterPro"/>
</dbReference>
<dbReference type="SUPFAM" id="SSF56994">
    <property type="entry name" value="Insulin-like"/>
    <property type="match status" value="1"/>
</dbReference>
<organism evidence="5 6">
    <name type="scientific">Exaiptasia diaphana</name>
    <name type="common">Tropical sea anemone</name>
    <name type="synonym">Aiptasia pulchella</name>
    <dbReference type="NCBI Taxonomy" id="2652724"/>
    <lineage>
        <taxon>Eukaryota</taxon>
        <taxon>Metazoa</taxon>
        <taxon>Cnidaria</taxon>
        <taxon>Anthozoa</taxon>
        <taxon>Hexacorallia</taxon>
        <taxon>Actiniaria</taxon>
        <taxon>Aiptasiidae</taxon>
        <taxon>Exaiptasia</taxon>
    </lineage>
</organism>
<feature type="domain" description="Insulin-like" evidence="4">
    <location>
        <begin position="27"/>
        <end position="84"/>
    </location>
</feature>
<evidence type="ECO:0000256" key="3">
    <source>
        <dbReference type="SAM" id="SignalP"/>
    </source>
</evidence>